<dbReference type="SUPFAM" id="SSF46689">
    <property type="entry name" value="Homeodomain-like"/>
    <property type="match status" value="1"/>
</dbReference>
<dbReference type="Gene3D" id="1.10.10.60">
    <property type="entry name" value="Homeodomain-like"/>
    <property type="match status" value="2"/>
</dbReference>
<accession>A0A673A9M5</accession>
<dbReference type="InterPro" id="IPR050863">
    <property type="entry name" value="CenT-Element_Derived"/>
</dbReference>
<dbReference type="InterPro" id="IPR004875">
    <property type="entry name" value="DDE_SF_endonuclease_dom"/>
</dbReference>
<feature type="domain" description="HTH CENPB-type" evidence="3">
    <location>
        <begin position="83"/>
        <end position="154"/>
    </location>
</feature>
<dbReference type="Pfam" id="PF03221">
    <property type="entry name" value="HTH_Tnp_Tc5"/>
    <property type="match status" value="1"/>
</dbReference>
<feature type="region of interest" description="Disordered" evidence="2">
    <location>
        <begin position="1"/>
        <end position="22"/>
    </location>
</feature>
<name>A0A673A9M5_9TELE</name>
<dbReference type="GO" id="GO:0003677">
    <property type="term" value="F:DNA binding"/>
    <property type="evidence" value="ECO:0007669"/>
    <property type="project" value="UniProtKB-KW"/>
</dbReference>
<dbReference type="Ensembl" id="ENSSORT00005026044.1">
    <property type="protein sequence ID" value="ENSSORP00005025287.1"/>
    <property type="gene ID" value="ENSSORG00005012166.1"/>
</dbReference>
<reference evidence="4" key="2">
    <citation type="submission" date="2025-08" db="UniProtKB">
        <authorList>
            <consortium name="Ensembl"/>
        </authorList>
    </citation>
    <scope>IDENTIFICATION</scope>
</reference>
<dbReference type="InterPro" id="IPR009057">
    <property type="entry name" value="Homeodomain-like_sf"/>
</dbReference>
<evidence type="ECO:0000259" key="3">
    <source>
        <dbReference type="PROSITE" id="PS51253"/>
    </source>
</evidence>
<dbReference type="InterPro" id="IPR006600">
    <property type="entry name" value="HTH_CenpB_DNA-bd_dom"/>
</dbReference>
<evidence type="ECO:0000313" key="5">
    <source>
        <dbReference type="Proteomes" id="UP000472271"/>
    </source>
</evidence>
<dbReference type="AlphaFoldDB" id="A0A673A9M5"/>
<dbReference type="SMART" id="SM00674">
    <property type="entry name" value="CENPB"/>
    <property type="match status" value="1"/>
</dbReference>
<proteinExistence type="predicted"/>
<dbReference type="Proteomes" id="UP000472271">
    <property type="component" value="Chromosome 13"/>
</dbReference>
<reference evidence="4" key="1">
    <citation type="submission" date="2019-06" db="EMBL/GenBank/DDBJ databases">
        <authorList>
            <consortium name="Wellcome Sanger Institute Data Sharing"/>
        </authorList>
    </citation>
    <scope>NUCLEOTIDE SEQUENCE [LARGE SCALE GENOMIC DNA]</scope>
</reference>
<evidence type="ECO:0000313" key="4">
    <source>
        <dbReference type="Ensembl" id="ENSSORP00005025287.1"/>
    </source>
</evidence>
<dbReference type="GO" id="GO:0005634">
    <property type="term" value="C:nucleus"/>
    <property type="evidence" value="ECO:0007669"/>
    <property type="project" value="TreeGrafter"/>
</dbReference>
<feature type="region of interest" description="Disordered" evidence="2">
    <location>
        <begin position="440"/>
        <end position="463"/>
    </location>
</feature>
<protein>
    <recommendedName>
        <fullName evidence="3">HTH CENPB-type domain-containing protein</fullName>
    </recommendedName>
</protein>
<keyword evidence="5" id="KW-1185">Reference proteome</keyword>
<dbReference type="PROSITE" id="PS51253">
    <property type="entry name" value="HTH_CENPB"/>
    <property type="match status" value="1"/>
</dbReference>
<dbReference type="InParanoid" id="A0A673A9M5"/>
<evidence type="ECO:0000256" key="1">
    <source>
        <dbReference type="ARBA" id="ARBA00023125"/>
    </source>
</evidence>
<keyword evidence="1" id="KW-0238">DNA-binding</keyword>
<sequence length="519" mass="58352">VRSKPAEMAKQPHPKPQDDRKRVSLAAKQKKAICMYADANRSLSHQEVADHFTLTWGFQMKRRTVGDILAQKEKWLESTDDNPFRRNRQAKNEGMEKALFLWFSGARARNLPVTDDVLRAKGKELGEKLGVTDFAYSSGWLTRFKKRFVISNRVISGESAGIDPEAIDAGWRKAKTVIAKYKPEDVFNMDETGLYYRMLPDRTLTLVTSTKGIKKAKIRISLALTANATGTEKLTPLVIGHAQRPRCFKHFNPGVYAQQNRHILLLLDNATSHIVPVDDDGQPKLTNVDVHFLPPTTTSHLQPMDAGIIKAFKAHYRRFQVRHMIDAYDAGWPTEIQPNHAIHYVKQAWNAITEKTIVNCWEHVKIFPDRTPAADADVEVLDPVPAPLQNDFGNMFECMAEMYTIPPEHAMSESEFISVDDGLSTGEELTEEEIINIVVGPSSDPGNEDEDADDIDIEPQRPPTSCEAKAALDVVVRFLESKTPADGVMKKVMDISSEINNLIKKSTKQSAITDFFKSQ</sequence>
<feature type="compositionally biased region" description="Acidic residues" evidence="2">
    <location>
        <begin position="446"/>
        <end position="457"/>
    </location>
</feature>
<evidence type="ECO:0000256" key="2">
    <source>
        <dbReference type="SAM" id="MobiDB-lite"/>
    </source>
</evidence>
<dbReference type="PANTHER" id="PTHR19303:SF73">
    <property type="entry name" value="PROTEIN PDC2"/>
    <property type="match status" value="1"/>
</dbReference>
<dbReference type="Pfam" id="PF03184">
    <property type="entry name" value="DDE_1"/>
    <property type="match status" value="1"/>
</dbReference>
<dbReference type="PANTHER" id="PTHR19303">
    <property type="entry name" value="TRANSPOSON"/>
    <property type="match status" value="1"/>
</dbReference>
<reference evidence="4" key="3">
    <citation type="submission" date="2025-09" db="UniProtKB">
        <authorList>
            <consortium name="Ensembl"/>
        </authorList>
    </citation>
    <scope>IDENTIFICATION</scope>
</reference>
<organism evidence="4 5">
    <name type="scientific">Sphaeramia orbicularis</name>
    <name type="common">orbiculate cardinalfish</name>
    <dbReference type="NCBI Taxonomy" id="375764"/>
    <lineage>
        <taxon>Eukaryota</taxon>
        <taxon>Metazoa</taxon>
        <taxon>Chordata</taxon>
        <taxon>Craniata</taxon>
        <taxon>Vertebrata</taxon>
        <taxon>Euteleostomi</taxon>
        <taxon>Actinopterygii</taxon>
        <taxon>Neopterygii</taxon>
        <taxon>Teleostei</taxon>
        <taxon>Neoteleostei</taxon>
        <taxon>Acanthomorphata</taxon>
        <taxon>Gobiaria</taxon>
        <taxon>Kurtiformes</taxon>
        <taxon>Apogonoidei</taxon>
        <taxon>Apogonidae</taxon>
        <taxon>Apogoninae</taxon>
        <taxon>Sphaeramia</taxon>
    </lineage>
</organism>